<dbReference type="Proteomes" id="UP001056837">
    <property type="component" value="Chromosome"/>
</dbReference>
<name>A0AAE9SFE7_9FLAO</name>
<dbReference type="Pfam" id="PF17116">
    <property type="entry name" value="T9SS_plug_1st"/>
    <property type="match status" value="1"/>
</dbReference>
<feature type="domain" description="Type 9 secretion system plug protein N-terminal" evidence="2">
    <location>
        <begin position="23"/>
        <end position="145"/>
    </location>
</feature>
<gene>
    <name evidence="3" type="ORF">HER15_08200</name>
</gene>
<dbReference type="InterPro" id="IPR031345">
    <property type="entry name" value="T9SS_Plug_N"/>
</dbReference>
<accession>A0AAE9SFE7</accession>
<protein>
    <submittedName>
        <fullName evidence="3">DUF5103 domain-containing protein</fullName>
    </submittedName>
</protein>
<dbReference type="RefSeq" id="WP_253679070.1">
    <property type="nucleotide sequence ID" value="NZ_CP050861.1"/>
</dbReference>
<evidence type="ECO:0000313" key="4">
    <source>
        <dbReference type="Proteomes" id="UP001056837"/>
    </source>
</evidence>
<evidence type="ECO:0000256" key="1">
    <source>
        <dbReference type="SAM" id="SignalP"/>
    </source>
</evidence>
<evidence type="ECO:0000313" key="3">
    <source>
        <dbReference type="EMBL" id="UTD15447.1"/>
    </source>
</evidence>
<keyword evidence="1" id="KW-0732">Signal</keyword>
<feature type="signal peptide" evidence="1">
    <location>
        <begin position="1"/>
        <end position="20"/>
    </location>
</feature>
<sequence>MRLSNYFLLFFALLFLNIQAQNVKTVQLRPKNNPNFYAPIVRLGDVLKLSFDDLDADSKQYLYKIEHMTHDWRPSSITSNQYIQGFEQNEIFNFTNSFNTLQPYTHYSVEIPNENTIITKSGNYLISVLDEDYKVVFTRRCVFYEDITTVGVAAFRSRNTTTTNQQQTVQFSVNHSGLQINNPSQEINVTLFQNHNWNTAITNLQPIFIKPQQLLYNHTVKTNFWGGNEFLNFDTKLIRNSSLNVAKVERKNVYHSYLYTDEPRADKTYTYNPDINGQFVIRTTERDVVDNRDNTEADYSLVHFSLDAFEPYENKEVYVYGAFNNYELSEENKMTYAPSQKIYKAILPFKQGFYNYSYATLNKKKNIDLHEVNGSFYQTENEYTVIVYYRPFGEIYDRVIGVGYGFFNQNR</sequence>
<organism evidence="3 4">
    <name type="scientific">Tenacibaculum mesophilum</name>
    <dbReference type="NCBI Taxonomy" id="104268"/>
    <lineage>
        <taxon>Bacteria</taxon>
        <taxon>Pseudomonadati</taxon>
        <taxon>Bacteroidota</taxon>
        <taxon>Flavobacteriia</taxon>
        <taxon>Flavobacteriales</taxon>
        <taxon>Flavobacteriaceae</taxon>
        <taxon>Tenacibaculum</taxon>
    </lineage>
</organism>
<proteinExistence type="predicted"/>
<evidence type="ECO:0000259" key="2">
    <source>
        <dbReference type="Pfam" id="PF17116"/>
    </source>
</evidence>
<dbReference type="InterPro" id="IPR013783">
    <property type="entry name" value="Ig-like_fold"/>
</dbReference>
<feature type="chain" id="PRO_5042031181" evidence="1">
    <location>
        <begin position="21"/>
        <end position="411"/>
    </location>
</feature>
<dbReference type="Gene3D" id="2.60.40.10">
    <property type="entry name" value="Immunoglobulins"/>
    <property type="match status" value="1"/>
</dbReference>
<reference evidence="3" key="1">
    <citation type="submission" date="2020-04" db="EMBL/GenBank/DDBJ databases">
        <title>Tenacibaculum mesophilum bac2.</title>
        <authorList>
            <person name="Li M."/>
        </authorList>
    </citation>
    <scope>NUCLEOTIDE SEQUENCE</scope>
    <source>
        <strain evidence="3">Bac2</strain>
    </source>
</reference>
<dbReference type="EMBL" id="CP050861">
    <property type="protein sequence ID" value="UTD15447.1"/>
    <property type="molecule type" value="Genomic_DNA"/>
</dbReference>
<dbReference type="AlphaFoldDB" id="A0AAE9SFE7"/>